<evidence type="ECO:0000313" key="4">
    <source>
        <dbReference type="EMBL" id="CAF2173149.1"/>
    </source>
</evidence>
<dbReference type="Proteomes" id="UP000663866">
    <property type="component" value="Unassembled WGS sequence"/>
</dbReference>
<proteinExistence type="predicted"/>
<accession>A0A816SMR1</accession>
<evidence type="ECO:0000313" key="6">
    <source>
        <dbReference type="EMBL" id="CAF4110560.1"/>
    </source>
</evidence>
<name>A0A816SMR1_9BILA</name>
<dbReference type="Proteomes" id="UP000663856">
    <property type="component" value="Unassembled WGS sequence"/>
</dbReference>
<keyword evidence="2" id="KW-0472">Membrane</keyword>
<keyword evidence="2" id="KW-1133">Transmembrane helix</keyword>
<keyword evidence="2" id="KW-0812">Transmembrane</keyword>
<evidence type="ECO:0000313" key="3">
    <source>
        <dbReference type="EMBL" id="CAF2085439.1"/>
    </source>
</evidence>
<dbReference type="Proteomes" id="UP000663887">
    <property type="component" value="Unassembled WGS sequence"/>
</dbReference>
<evidence type="ECO:0000256" key="2">
    <source>
        <dbReference type="SAM" id="Phobius"/>
    </source>
</evidence>
<evidence type="ECO:0000313" key="5">
    <source>
        <dbReference type="EMBL" id="CAF3899217.1"/>
    </source>
</evidence>
<dbReference type="Proteomes" id="UP000663842">
    <property type="component" value="Unassembled WGS sequence"/>
</dbReference>
<dbReference type="EMBL" id="CAJOBF010003821">
    <property type="protein sequence ID" value="CAF4110560.1"/>
    <property type="molecule type" value="Genomic_DNA"/>
</dbReference>
<evidence type="ECO:0000313" key="7">
    <source>
        <dbReference type="Proteomes" id="UP000663856"/>
    </source>
</evidence>
<feature type="transmembrane region" description="Helical" evidence="2">
    <location>
        <begin position="42"/>
        <end position="67"/>
    </location>
</feature>
<gene>
    <name evidence="5" type="ORF">OVN521_LOCUS9416</name>
    <name evidence="6" type="ORF">UXM345_LOCUS22799</name>
    <name evidence="3" type="ORF">WKI299_LOCUS17041</name>
    <name evidence="4" type="ORF">XDN619_LOCUS31316</name>
</gene>
<dbReference type="EMBL" id="CAJNRG010015569">
    <property type="protein sequence ID" value="CAF2173149.1"/>
    <property type="molecule type" value="Genomic_DNA"/>
</dbReference>
<dbReference type="AlphaFoldDB" id="A0A816SMR1"/>
<dbReference type="EMBL" id="CAJOBG010001144">
    <property type="protein sequence ID" value="CAF3899217.1"/>
    <property type="molecule type" value="Genomic_DNA"/>
</dbReference>
<evidence type="ECO:0000313" key="8">
    <source>
        <dbReference type="Proteomes" id="UP000663866"/>
    </source>
</evidence>
<sequence length="103" mass="11413">MIILNNSLLSSTITTATTTTTTTTPNNLYLNSTVEIYNSSSLSIIITIVILSFLSISGWIFMSYTLFGRSEAYRAKPEDQFGSSNLTNNSDRANGNDFYFDID</sequence>
<organism evidence="3 7">
    <name type="scientific">Rotaria magnacalcarata</name>
    <dbReference type="NCBI Taxonomy" id="392030"/>
    <lineage>
        <taxon>Eukaryota</taxon>
        <taxon>Metazoa</taxon>
        <taxon>Spiralia</taxon>
        <taxon>Gnathifera</taxon>
        <taxon>Rotifera</taxon>
        <taxon>Eurotatoria</taxon>
        <taxon>Bdelloidea</taxon>
        <taxon>Philodinida</taxon>
        <taxon>Philodinidae</taxon>
        <taxon>Rotaria</taxon>
    </lineage>
</organism>
<reference evidence="3" key="1">
    <citation type="submission" date="2021-02" db="EMBL/GenBank/DDBJ databases">
        <authorList>
            <person name="Nowell W R."/>
        </authorList>
    </citation>
    <scope>NUCLEOTIDE SEQUENCE</scope>
</reference>
<feature type="region of interest" description="Disordered" evidence="1">
    <location>
        <begin position="79"/>
        <end position="103"/>
    </location>
</feature>
<dbReference type="EMBL" id="CAJNRF010006860">
    <property type="protein sequence ID" value="CAF2085439.1"/>
    <property type="molecule type" value="Genomic_DNA"/>
</dbReference>
<comment type="caution">
    <text evidence="3">The sequence shown here is derived from an EMBL/GenBank/DDBJ whole genome shotgun (WGS) entry which is preliminary data.</text>
</comment>
<evidence type="ECO:0000256" key="1">
    <source>
        <dbReference type="SAM" id="MobiDB-lite"/>
    </source>
</evidence>
<protein>
    <submittedName>
        <fullName evidence="3">Uncharacterized protein</fullName>
    </submittedName>
</protein>
<feature type="compositionally biased region" description="Polar residues" evidence="1">
    <location>
        <begin position="81"/>
        <end position="93"/>
    </location>
</feature>
<keyword evidence="8" id="KW-1185">Reference proteome</keyword>